<reference evidence="11" key="1">
    <citation type="journal article" date="2021" name="Open Biol.">
        <title>Shared evolutionary footprints suggest mitochondrial oxidative damage underlies multiple complex I losses in fungi.</title>
        <authorList>
            <person name="Schikora-Tamarit M.A."/>
            <person name="Marcet-Houben M."/>
            <person name="Nosek J."/>
            <person name="Gabaldon T."/>
        </authorList>
    </citation>
    <scope>NUCLEOTIDE SEQUENCE</scope>
    <source>
        <strain evidence="11">CBS2887</strain>
    </source>
</reference>
<organism evidence="11 12">
    <name type="scientific">Wickerhamomyces pijperi</name>
    <name type="common">Yeast</name>
    <name type="synonym">Pichia pijperi</name>
    <dbReference type="NCBI Taxonomy" id="599730"/>
    <lineage>
        <taxon>Eukaryota</taxon>
        <taxon>Fungi</taxon>
        <taxon>Dikarya</taxon>
        <taxon>Ascomycota</taxon>
        <taxon>Saccharomycotina</taxon>
        <taxon>Saccharomycetes</taxon>
        <taxon>Phaffomycetales</taxon>
        <taxon>Wickerhamomycetaceae</taxon>
        <taxon>Wickerhamomyces</taxon>
    </lineage>
</organism>
<reference evidence="11" key="2">
    <citation type="submission" date="2021-01" db="EMBL/GenBank/DDBJ databases">
        <authorList>
            <person name="Schikora-Tamarit M.A."/>
        </authorList>
    </citation>
    <scope>NUCLEOTIDE SEQUENCE</scope>
    <source>
        <strain evidence="11">CBS2887</strain>
    </source>
</reference>
<dbReference type="Gene3D" id="3.40.50.1220">
    <property type="entry name" value="TPP-binding domain"/>
    <property type="match status" value="1"/>
</dbReference>
<dbReference type="PANTHER" id="PTHR11085">
    <property type="entry name" value="NAD-DEPENDENT PROTEIN DEACYLASE SIRTUIN-5, MITOCHONDRIAL-RELATED"/>
    <property type="match status" value="1"/>
</dbReference>
<dbReference type="GO" id="GO:0005634">
    <property type="term" value="C:nucleus"/>
    <property type="evidence" value="ECO:0007669"/>
    <property type="project" value="TreeGrafter"/>
</dbReference>
<evidence type="ECO:0000313" key="11">
    <source>
        <dbReference type="EMBL" id="KAH3684498.1"/>
    </source>
</evidence>
<dbReference type="Proteomes" id="UP000774326">
    <property type="component" value="Unassembled WGS sequence"/>
</dbReference>
<evidence type="ECO:0000256" key="4">
    <source>
        <dbReference type="ARBA" id="ARBA00022679"/>
    </source>
</evidence>
<dbReference type="Pfam" id="PF02146">
    <property type="entry name" value="SIR2"/>
    <property type="match status" value="1"/>
</dbReference>
<evidence type="ECO:0000256" key="3">
    <source>
        <dbReference type="ARBA" id="ARBA00022491"/>
    </source>
</evidence>
<dbReference type="PANTHER" id="PTHR11085:SF9">
    <property type="entry name" value="NAD-DEPENDENT PROTEIN DEACETYLASE SIRTUIN-1"/>
    <property type="match status" value="1"/>
</dbReference>
<dbReference type="InterPro" id="IPR050134">
    <property type="entry name" value="NAD-dep_sirtuin_deacylases"/>
</dbReference>
<feature type="compositionally biased region" description="Acidic residues" evidence="9">
    <location>
        <begin position="460"/>
        <end position="479"/>
    </location>
</feature>
<feature type="binding site" evidence="8">
    <location>
        <position position="306"/>
    </location>
    <ligand>
        <name>Zn(2+)</name>
        <dbReference type="ChEBI" id="CHEBI:29105"/>
    </ligand>
</feature>
<proteinExistence type="inferred from homology"/>
<feature type="domain" description="Deacetylase sirtuin-type" evidence="10">
    <location>
        <begin position="138"/>
        <end position="436"/>
    </location>
</feature>
<comment type="cofactor">
    <cofactor evidence="1">
        <name>Zn(2+)</name>
        <dbReference type="ChEBI" id="CHEBI:29105"/>
    </cofactor>
</comment>
<comment type="caution">
    <text evidence="11">The sequence shown here is derived from an EMBL/GenBank/DDBJ whole genome shotgun (WGS) entry which is preliminary data.</text>
</comment>
<evidence type="ECO:0000313" key="12">
    <source>
        <dbReference type="Proteomes" id="UP000774326"/>
    </source>
</evidence>
<dbReference type="Gene3D" id="3.30.1600.10">
    <property type="entry name" value="SIR2/SIRT2 'Small Domain"/>
    <property type="match status" value="1"/>
</dbReference>
<feature type="binding site" evidence="8">
    <location>
        <position position="309"/>
    </location>
    <ligand>
        <name>Zn(2+)</name>
        <dbReference type="ChEBI" id="CHEBI:29105"/>
    </ligand>
</feature>
<keyword evidence="5 8" id="KW-0479">Metal-binding</keyword>
<evidence type="ECO:0000259" key="10">
    <source>
        <dbReference type="PROSITE" id="PS50305"/>
    </source>
</evidence>
<sequence>MAESSGTGTAQKASIHSPYTQQAPLGYTDDGQRLYEFEKGYRATDILCPKFPTRLILETRKYLTGVGKEDFLARELPLFHQTPSHILYLIFKLGLTKQLSFLPEDTTGTQTSNETLKGLVDHLNSDIEKVLLQKLRVIPDKEYDQYTLLDLISESGNIVVLLGPDVDREAGAENYLSRDAFQSNPIFESVKSQNMGGIFRESLQEDKFFESENGAKSFFELLPLIYPKNKNAPEIYPFLKELVDIGKIRRVYTQSVLSLFQRAHFPSELVVECYGSVTKSKCTTCGNVLPTNMFLHKIMNNNIAWCPSCVDKVREETNDLKALPTFPNCVMRPTIDTNTRIELTEDLKEMVREDIKNCGFILIIGLEEDDGWVRRILDIVPPGIYQTVIDTELKPFHDTVDVALIGDFDYMVNFMLGYFTGAEIPERSDLKEMDFEWLDDPDFRNILHLREYVSESDSRDENEDEGSDHEYEYEQEETEKDGPLYVLIPPADDSGISALPRLFFNLGLNNMD</sequence>
<accession>A0A9P8TLY9</accession>
<name>A0A9P8TLY9_WICPI</name>
<dbReference type="SUPFAM" id="SSF52467">
    <property type="entry name" value="DHS-like NAD/FAD-binding domain"/>
    <property type="match status" value="1"/>
</dbReference>
<feature type="binding site" evidence="8">
    <location>
        <position position="282"/>
    </location>
    <ligand>
        <name>Zn(2+)</name>
        <dbReference type="ChEBI" id="CHEBI:29105"/>
    </ligand>
</feature>
<dbReference type="AlphaFoldDB" id="A0A9P8TLY9"/>
<feature type="region of interest" description="Disordered" evidence="9">
    <location>
        <begin position="454"/>
        <end position="483"/>
    </location>
</feature>
<evidence type="ECO:0000256" key="5">
    <source>
        <dbReference type="ARBA" id="ARBA00022723"/>
    </source>
</evidence>
<keyword evidence="6 8" id="KW-0862">Zinc</keyword>
<dbReference type="GO" id="GO:0046872">
    <property type="term" value="F:metal ion binding"/>
    <property type="evidence" value="ECO:0007669"/>
    <property type="project" value="UniProtKB-KW"/>
</dbReference>
<comment type="caution">
    <text evidence="8">Lacks conserved residue(s) required for the propagation of feature annotation.</text>
</comment>
<dbReference type="PROSITE" id="PS50305">
    <property type="entry name" value="SIRTUIN"/>
    <property type="match status" value="1"/>
</dbReference>
<dbReference type="InterPro" id="IPR003000">
    <property type="entry name" value="Sirtuin"/>
</dbReference>
<evidence type="ECO:0000256" key="6">
    <source>
        <dbReference type="ARBA" id="ARBA00022833"/>
    </source>
</evidence>
<gene>
    <name evidence="11" type="ORF">WICPIJ_004531</name>
</gene>
<evidence type="ECO:0000256" key="2">
    <source>
        <dbReference type="ARBA" id="ARBA00006924"/>
    </source>
</evidence>
<keyword evidence="3" id="KW-0678">Repressor</keyword>
<evidence type="ECO:0000256" key="1">
    <source>
        <dbReference type="ARBA" id="ARBA00001947"/>
    </source>
</evidence>
<keyword evidence="12" id="KW-1185">Reference proteome</keyword>
<dbReference type="EMBL" id="JAEUBG010002434">
    <property type="protein sequence ID" value="KAH3684498.1"/>
    <property type="molecule type" value="Genomic_DNA"/>
</dbReference>
<evidence type="ECO:0000256" key="8">
    <source>
        <dbReference type="PROSITE-ProRule" id="PRU00236"/>
    </source>
</evidence>
<dbReference type="InterPro" id="IPR026591">
    <property type="entry name" value="Sirtuin_cat_small_dom_sf"/>
</dbReference>
<dbReference type="InterPro" id="IPR029035">
    <property type="entry name" value="DHS-like_NAD/FAD-binding_dom"/>
</dbReference>
<dbReference type="GO" id="GO:0017136">
    <property type="term" value="F:histone deacetylase activity, NAD-dependent"/>
    <property type="evidence" value="ECO:0007669"/>
    <property type="project" value="TreeGrafter"/>
</dbReference>
<comment type="similarity">
    <text evidence="2">Belongs to the sirtuin family. Class I subfamily.</text>
</comment>
<keyword evidence="4" id="KW-0808">Transferase</keyword>
<evidence type="ECO:0000256" key="9">
    <source>
        <dbReference type="SAM" id="MobiDB-lite"/>
    </source>
</evidence>
<dbReference type="InterPro" id="IPR026590">
    <property type="entry name" value="Ssirtuin_cat_dom"/>
</dbReference>
<feature type="binding site" evidence="8">
    <location>
        <position position="285"/>
    </location>
    <ligand>
        <name>Zn(2+)</name>
        <dbReference type="ChEBI" id="CHEBI:29105"/>
    </ligand>
</feature>
<keyword evidence="7" id="KW-0520">NAD</keyword>
<evidence type="ECO:0000256" key="7">
    <source>
        <dbReference type="ARBA" id="ARBA00023027"/>
    </source>
</evidence>
<protein>
    <recommendedName>
        <fullName evidence="10">Deacetylase sirtuin-type domain-containing protein</fullName>
    </recommendedName>
</protein>
<dbReference type="GO" id="GO:0070403">
    <property type="term" value="F:NAD+ binding"/>
    <property type="evidence" value="ECO:0007669"/>
    <property type="project" value="InterPro"/>
</dbReference>